<accession>A0A4Q2L3T5</accession>
<dbReference type="Pfam" id="PF13196">
    <property type="entry name" value="DUF4012"/>
    <property type="match status" value="1"/>
</dbReference>
<dbReference type="InterPro" id="IPR025101">
    <property type="entry name" value="DUF4012"/>
</dbReference>
<dbReference type="RefSeq" id="WP_129519773.1">
    <property type="nucleotide sequence ID" value="NZ_SDPN01000006.1"/>
</dbReference>
<evidence type="ECO:0000313" key="2">
    <source>
        <dbReference type="EMBL" id="RXZ72219.1"/>
    </source>
</evidence>
<sequence>MTIDLPPSRQRRRARNRRRRVWWIIGGLVLVLLTTVAWIGVRGLLAKQELEAALPLAKAVQKQVVAGDSDAAAATAEQLARRAESAAALTSDPVWRAGEVIPWVGPNLESTRVMAASVQLVAKGGVKPLADAAGAIDLASFKPTGGQVDLRPLLDVQEPLGEASVALSHALAMMQDESVASADLIGPLADARDELTDVLAEANATVGALDRAVRLVPIMLGADGPRDTLLLFQNNAELRSTGGITGALALVHTDQGAFALTKQANSQDFPKFEPPVADLPLETRALYGDNTASYIQDVNFTPQFPLTASLAREMWKQRFGDEVDSVVALDPVVLSHLLEATGPITLPTGDTLTSENAVQLLLRDVYERYENTADQDAFFAAAAASVVGGISGDNVDARKLIDAFIKSGEEHRILIWNADAAEQAVLDGTSLAGGLPVSTDEEQSFGVYLNDATGAKMGPYLDVKIEAGAVTCREDGRQNYLISVTLENTAPADAATSLPRYVRGLGTYGTPPGVIATSVLVYGTPGSYNLGVAQDGAPVGYHPTSDHGYTLSKIETRLAPGERATYEFGFLAGAPGDRTIDVRSTPLVYATEIDGLPVSCESALW</sequence>
<name>A0A4Q2L3T5_9MICO</name>
<feature type="transmembrane region" description="Helical" evidence="1">
    <location>
        <begin position="21"/>
        <end position="41"/>
    </location>
</feature>
<gene>
    <name evidence="2" type="ORF">ESP51_04870</name>
</gene>
<keyword evidence="1" id="KW-0812">Transmembrane</keyword>
<protein>
    <submittedName>
        <fullName evidence="2">DUF4012 domain-containing protein</fullName>
    </submittedName>
</protein>
<dbReference type="Proteomes" id="UP000293865">
    <property type="component" value="Unassembled WGS sequence"/>
</dbReference>
<dbReference type="EMBL" id="SDPN01000006">
    <property type="protein sequence ID" value="RXZ72219.1"/>
    <property type="molecule type" value="Genomic_DNA"/>
</dbReference>
<keyword evidence="3" id="KW-1185">Reference proteome</keyword>
<keyword evidence="1" id="KW-0472">Membrane</keyword>
<evidence type="ECO:0000313" key="3">
    <source>
        <dbReference type="Proteomes" id="UP000293865"/>
    </source>
</evidence>
<keyword evidence="1" id="KW-1133">Transmembrane helix</keyword>
<reference evidence="2 3" key="1">
    <citation type="submission" date="2019-01" db="EMBL/GenBank/DDBJ databases">
        <title>Agromyces.</title>
        <authorList>
            <person name="Li J."/>
        </authorList>
    </citation>
    <scope>NUCLEOTIDE SEQUENCE [LARGE SCALE GENOMIC DNA]</scope>
    <source>
        <strain evidence="2 3">DSM 15934</strain>
    </source>
</reference>
<proteinExistence type="predicted"/>
<dbReference type="OrthoDB" id="3203519at2"/>
<comment type="caution">
    <text evidence="2">The sequence shown here is derived from an EMBL/GenBank/DDBJ whole genome shotgun (WGS) entry which is preliminary data.</text>
</comment>
<dbReference type="AlphaFoldDB" id="A0A4Q2L3T5"/>
<organism evidence="2 3">
    <name type="scientific">Agromyces albus</name>
    <dbReference type="NCBI Taxonomy" id="205332"/>
    <lineage>
        <taxon>Bacteria</taxon>
        <taxon>Bacillati</taxon>
        <taxon>Actinomycetota</taxon>
        <taxon>Actinomycetes</taxon>
        <taxon>Micrococcales</taxon>
        <taxon>Microbacteriaceae</taxon>
        <taxon>Agromyces</taxon>
    </lineage>
</organism>
<evidence type="ECO:0000256" key="1">
    <source>
        <dbReference type="SAM" id="Phobius"/>
    </source>
</evidence>